<dbReference type="HOGENOM" id="CLU_1356616_0_0_1"/>
<dbReference type="EnsemblPlants" id="ORUFI09G09310.1">
    <property type="protein sequence ID" value="ORUFI09G09310.1"/>
    <property type="gene ID" value="ORUFI09G09310"/>
</dbReference>
<feature type="compositionally biased region" description="Basic and acidic residues" evidence="1">
    <location>
        <begin position="88"/>
        <end position="101"/>
    </location>
</feature>
<feature type="region of interest" description="Disordered" evidence="1">
    <location>
        <begin position="88"/>
        <end position="125"/>
    </location>
</feature>
<evidence type="ECO:0000256" key="1">
    <source>
        <dbReference type="SAM" id="MobiDB-lite"/>
    </source>
</evidence>
<evidence type="ECO:0000313" key="2">
    <source>
        <dbReference type="EnsemblPlants" id="ORUFI09G09310.1"/>
    </source>
</evidence>
<name>A0A0E0QQU0_ORYRU</name>
<reference evidence="2" key="2">
    <citation type="submission" date="2015-06" db="UniProtKB">
        <authorList>
            <consortium name="EnsemblPlants"/>
        </authorList>
    </citation>
    <scope>IDENTIFICATION</scope>
</reference>
<accession>A0A0E0QQU0</accession>
<dbReference type="Gramene" id="ORUFI09G09310.1">
    <property type="protein sequence ID" value="ORUFI09G09310.1"/>
    <property type="gene ID" value="ORUFI09G09310"/>
</dbReference>
<evidence type="ECO:0000313" key="3">
    <source>
        <dbReference type="Proteomes" id="UP000008022"/>
    </source>
</evidence>
<sequence length="202" mass="21044">MGRLHPDVISYHFCLHGVPLSHASVESNVDERCAVGAGPAPGRGGEGGGGRAWAGRIPGPLVPHDRDGERAGRDWAAGARCTPRRLGDRECGGEEARKVEEEAGGGEGRGGEERGAVGGGHRGEDLRRARHGFGELATAWIGEARRIGAVGDEEGETGSGGGGRWVLTAQGERGREGGCGRARAGGRRRCRAGGRWATTRDR</sequence>
<protein>
    <submittedName>
        <fullName evidence="2">Uncharacterized protein</fullName>
    </submittedName>
</protein>
<reference evidence="3" key="1">
    <citation type="submission" date="2013-06" db="EMBL/GenBank/DDBJ databases">
        <authorList>
            <person name="Zhao Q."/>
        </authorList>
    </citation>
    <scope>NUCLEOTIDE SEQUENCE</scope>
    <source>
        <strain evidence="3">cv. W1943</strain>
    </source>
</reference>
<proteinExistence type="predicted"/>
<dbReference type="Proteomes" id="UP000008022">
    <property type="component" value="Unassembled WGS sequence"/>
</dbReference>
<dbReference type="AlphaFoldDB" id="A0A0E0QQU0"/>
<keyword evidence="3" id="KW-1185">Reference proteome</keyword>
<feature type="compositionally biased region" description="Basic and acidic residues" evidence="1">
    <location>
        <begin position="109"/>
        <end position="125"/>
    </location>
</feature>
<organism evidence="2 3">
    <name type="scientific">Oryza rufipogon</name>
    <name type="common">Brownbeard rice</name>
    <name type="synonym">Asian wild rice</name>
    <dbReference type="NCBI Taxonomy" id="4529"/>
    <lineage>
        <taxon>Eukaryota</taxon>
        <taxon>Viridiplantae</taxon>
        <taxon>Streptophyta</taxon>
        <taxon>Embryophyta</taxon>
        <taxon>Tracheophyta</taxon>
        <taxon>Spermatophyta</taxon>
        <taxon>Magnoliopsida</taxon>
        <taxon>Liliopsida</taxon>
        <taxon>Poales</taxon>
        <taxon>Poaceae</taxon>
        <taxon>BOP clade</taxon>
        <taxon>Oryzoideae</taxon>
        <taxon>Oryzeae</taxon>
        <taxon>Oryzinae</taxon>
        <taxon>Oryza</taxon>
    </lineage>
</organism>